<evidence type="ECO:0000313" key="6">
    <source>
        <dbReference type="Proteomes" id="UP001604277"/>
    </source>
</evidence>
<dbReference type="InterPro" id="IPR011990">
    <property type="entry name" value="TPR-like_helical_dom_sf"/>
</dbReference>
<evidence type="ECO:0000256" key="3">
    <source>
        <dbReference type="PROSITE-ProRule" id="PRU00708"/>
    </source>
</evidence>
<dbReference type="PANTHER" id="PTHR47936:SF1">
    <property type="entry name" value="PENTATRICOPEPTIDE REPEAT-CONTAINING PROTEIN GUN1, CHLOROPLASTIC"/>
    <property type="match status" value="1"/>
</dbReference>
<dbReference type="NCBIfam" id="TIGR00756">
    <property type="entry name" value="PPR"/>
    <property type="match status" value="1"/>
</dbReference>
<keyword evidence="2" id="KW-0677">Repeat</keyword>
<sequence>MSYICWRYYHLLNLYLVPLDIHYIEHKENGKKCSSVDEIRITLEENHIFYMKAIKKDPQMDHFKYDIIFMMDAPSLETSNQQNRMDEGSDVGFIADAPNSSTSCPLSSTVKRMLFESPSQSTPNKRPIEEYVTNFSACSSKDKDKILEAKRLLLFSQPDGGANFKRASIIFDEMLSNGVPPDRITYNSLLTVCSGAGSWETARSLFSEMVYRGIDQDIYARFWMPLVMVGTLMWLLR</sequence>
<dbReference type="Proteomes" id="UP001604277">
    <property type="component" value="Unassembled WGS sequence"/>
</dbReference>
<evidence type="ECO:0000256" key="4">
    <source>
        <dbReference type="SAM" id="Phobius"/>
    </source>
</evidence>
<evidence type="ECO:0000256" key="2">
    <source>
        <dbReference type="ARBA" id="ARBA00022737"/>
    </source>
</evidence>
<gene>
    <name evidence="5" type="ORF">Fot_24512</name>
</gene>
<comment type="caution">
    <text evidence="5">The sequence shown here is derived from an EMBL/GenBank/DDBJ whole genome shotgun (WGS) entry which is preliminary data.</text>
</comment>
<dbReference type="AlphaFoldDB" id="A0ABD1U6E4"/>
<protein>
    <submittedName>
        <fullName evidence="5">Pentatricopeptide repeat-containing protein</fullName>
    </submittedName>
</protein>
<name>A0ABD1U6E4_9LAMI</name>
<dbReference type="InterPro" id="IPR002885">
    <property type="entry name" value="PPR_rpt"/>
</dbReference>
<dbReference type="PANTHER" id="PTHR47936">
    <property type="entry name" value="PPR_LONG DOMAIN-CONTAINING PROTEIN"/>
    <property type="match status" value="1"/>
</dbReference>
<dbReference type="PROSITE" id="PS51375">
    <property type="entry name" value="PPR"/>
    <property type="match status" value="1"/>
</dbReference>
<keyword evidence="4" id="KW-0812">Transmembrane</keyword>
<evidence type="ECO:0000256" key="1">
    <source>
        <dbReference type="ARBA" id="ARBA00007626"/>
    </source>
</evidence>
<dbReference type="EMBL" id="JBFOLJ010000007">
    <property type="protein sequence ID" value="KAL2520589.1"/>
    <property type="molecule type" value="Genomic_DNA"/>
</dbReference>
<keyword evidence="4" id="KW-1133">Transmembrane helix</keyword>
<organism evidence="5 6">
    <name type="scientific">Forsythia ovata</name>
    <dbReference type="NCBI Taxonomy" id="205694"/>
    <lineage>
        <taxon>Eukaryota</taxon>
        <taxon>Viridiplantae</taxon>
        <taxon>Streptophyta</taxon>
        <taxon>Embryophyta</taxon>
        <taxon>Tracheophyta</taxon>
        <taxon>Spermatophyta</taxon>
        <taxon>Magnoliopsida</taxon>
        <taxon>eudicotyledons</taxon>
        <taxon>Gunneridae</taxon>
        <taxon>Pentapetalae</taxon>
        <taxon>asterids</taxon>
        <taxon>lamiids</taxon>
        <taxon>Lamiales</taxon>
        <taxon>Oleaceae</taxon>
        <taxon>Forsythieae</taxon>
        <taxon>Forsythia</taxon>
    </lineage>
</organism>
<reference evidence="6" key="1">
    <citation type="submission" date="2024-07" db="EMBL/GenBank/DDBJ databases">
        <title>Two chromosome-level genome assemblies of Korean endemic species Abeliophyllum distichum and Forsythia ovata (Oleaceae).</title>
        <authorList>
            <person name="Jang H."/>
        </authorList>
    </citation>
    <scope>NUCLEOTIDE SEQUENCE [LARGE SCALE GENOMIC DNA]</scope>
</reference>
<keyword evidence="4" id="KW-0472">Membrane</keyword>
<comment type="similarity">
    <text evidence="1">Belongs to the PPR family. P subfamily.</text>
</comment>
<feature type="repeat" description="PPR" evidence="3">
    <location>
        <begin position="182"/>
        <end position="216"/>
    </location>
</feature>
<dbReference type="Gene3D" id="1.25.40.10">
    <property type="entry name" value="Tetratricopeptide repeat domain"/>
    <property type="match status" value="1"/>
</dbReference>
<feature type="transmembrane region" description="Helical" evidence="4">
    <location>
        <begin position="218"/>
        <end position="236"/>
    </location>
</feature>
<keyword evidence="6" id="KW-1185">Reference proteome</keyword>
<evidence type="ECO:0000313" key="5">
    <source>
        <dbReference type="EMBL" id="KAL2520589.1"/>
    </source>
</evidence>
<accession>A0ABD1U6E4</accession>
<proteinExistence type="inferred from homology"/>
<dbReference type="Pfam" id="PF01535">
    <property type="entry name" value="PPR"/>
    <property type="match status" value="1"/>
</dbReference>